<keyword evidence="2" id="KW-1185">Reference proteome</keyword>
<proteinExistence type="predicted"/>
<evidence type="ECO:0000313" key="1">
    <source>
        <dbReference type="EMBL" id="PIO69325.1"/>
    </source>
</evidence>
<name>A0A2G9UGF1_TELCI</name>
<protein>
    <submittedName>
        <fullName evidence="1">Uncharacterized protein</fullName>
    </submittedName>
</protein>
<dbReference type="EMBL" id="KZ346702">
    <property type="protein sequence ID" value="PIO69325.1"/>
    <property type="molecule type" value="Genomic_DNA"/>
</dbReference>
<gene>
    <name evidence="1" type="ORF">TELCIR_08856</name>
</gene>
<accession>A0A2G9UGF1</accession>
<reference evidence="1 2" key="1">
    <citation type="submission" date="2015-09" db="EMBL/GenBank/DDBJ databases">
        <title>Draft genome of the parasitic nematode Teladorsagia circumcincta isolate WARC Sus (inbred).</title>
        <authorList>
            <person name="Mitreva M."/>
        </authorList>
    </citation>
    <scope>NUCLEOTIDE SEQUENCE [LARGE SCALE GENOMIC DNA]</scope>
    <source>
        <strain evidence="1 2">S</strain>
    </source>
</reference>
<organism evidence="1 2">
    <name type="scientific">Teladorsagia circumcincta</name>
    <name type="common">Brown stomach worm</name>
    <name type="synonym">Ostertagia circumcincta</name>
    <dbReference type="NCBI Taxonomy" id="45464"/>
    <lineage>
        <taxon>Eukaryota</taxon>
        <taxon>Metazoa</taxon>
        <taxon>Ecdysozoa</taxon>
        <taxon>Nematoda</taxon>
        <taxon>Chromadorea</taxon>
        <taxon>Rhabditida</taxon>
        <taxon>Rhabditina</taxon>
        <taxon>Rhabditomorpha</taxon>
        <taxon>Strongyloidea</taxon>
        <taxon>Trichostrongylidae</taxon>
        <taxon>Teladorsagia</taxon>
    </lineage>
</organism>
<dbReference type="Proteomes" id="UP000230423">
    <property type="component" value="Unassembled WGS sequence"/>
</dbReference>
<dbReference type="AlphaFoldDB" id="A0A2G9UGF1"/>
<dbReference type="OrthoDB" id="5790730at2759"/>
<sequence length="284" mass="31169">MQPAPVDDANYSKWTICKFHPELLLCKWDPIKKIAIPTVQYQSHTTPAAENSGNVDQADFSAIDLSQATDFIESSSGMKEPLKVKESPILRGAKTDNRPFYPRTNGLIGNREKQAQPPRYDGKLSIENEVDVNYGRKPVASPEVDEFDENILMASDNVCLTEDVAMRCAVVVFVSEASSSASGGGCGGGGGTDDATACAVKNRWFVSPLKGRDEHIQVKQGYWQFDERESWQAVANPYPIQYTHAQALPGKTAVLKILRGQPAHLPFCALMKTSRRAIPTLILA</sequence>
<evidence type="ECO:0000313" key="2">
    <source>
        <dbReference type="Proteomes" id="UP000230423"/>
    </source>
</evidence>